<feature type="transmembrane region" description="Helical" evidence="7">
    <location>
        <begin position="327"/>
        <end position="347"/>
    </location>
</feature>
<dbReference type="Pfam" id="PF07690">
    <property type="entry name" value="MFS_1"/>
    <property type="match status" value="1"/>
</dbReference>
<keyword evidence="4 7" id="KW-1133">Transmembrane helix</keyword>
<evidence type="ECO:0000256" key="7">
    <source>
        <dbReference type="SAM" id="Phobius"/>
    </source>
</evidence>
<dbReference type="InterPro" id="IPR036259">
    <property type="entry name" value="MFS_trans_sf"/>
</dbReference>
<evidence type="ECO:0000256" key="6">
    <source>
        <dbReference type="ARBA" id="ARBA00037968"/>
    </source>
</evidence>
<feature type="transmembrane region" description="Helical" evidence="7">
    <location>
        <begin position="273"/>
        <end position="290"/>
    </location>
</feature>
<evidence type="ECO:0000256" key="1">
    <source>
        <dbReference type="ARBA" id="ARBA00004141"/>
    </source>
</evidence>
<dbReference type="FunFam" id="1.20.1250.20:FF:000065">
    <property type="entry name" value="Putative MFS pantothenate transporter"/>
    <property type="match status" value="1"/>
</dbReference>
<comment type="subcellular location">
    <subcellularLocation>
        <location evidence="1">Membrane</location>
        <topology evidence="1">Multi-pass membrane protein</topology>
    </subcellularLocation>
</comment>
<dbReference type="Gene3D" id="1.20.1250.20">
    <property type="entry name" value="MFS general substrate transporter like domains"/>
    <property type="match status" value="1"/>
</dbReference>
<evidence type="ECO:0000256" key="2">
    <source>
        <dbReference type="ARBA" id="ARBA00022448"/>
    </source>
</evidence>
<dbReference type="SUPFAM" id="SSF103473">
    <property type="entry name" value="MFS general substrate transporter"/>
    <property type="match status" value="1"/>
</dbReference>
<keyword evidence="5 7" id="KW-0472">Membrane</keyword>
<evidence type="ECO:0000256" key="4">
    <source>
        <dbReference type="ARBA" id="ARBA00022989"/>
    </source>
</evidence>
<keyword evidence="2" id="KW-0813">Transport</keyword>
<dbReference type="PANTHER" id="PTHR43791">
    <property type="entry name" value="PERMEASE-RELATED"/>
    <property type="match status" value="1"/>
</dbReference>
<feature type="transmembrane region" description="Helical" evidence="7">
    <location>
        <begin position="173"/>
        <end position="190"/>
    </location>
</feature>
<organism evidence="8 9">
    <name type="scientific">Sclerotinia borealis (strain F-4128)</name>
    <dbReference type="NCBI Taxonomy" id="1432307"/>
    <lineage>
        <taxon>Eukaryota</taxon>
        <taxon>Fungi</taxon>
        <taxon>Dikarya</taxon>
        <taxon>Ascomycota</taxon>
        <taxon>Pezizomycotina</taxon>
        <taxon>Leotiomycetes</taxon>
        <taxon>Helotiales</taxon>
        <taxon>Sclerotiniaceae</taxon>
        <taxon>Sclerotinia</taxon>
    </lineage>
</organism>
<feature type="transmembrane region" description="Helical" evidence="7">
    <location>
        <begin position="210"/>
        <end position="229"/>
    </location>
</feature>
<accession>W9CNR9</accession>
<sequence length="424" mass="48037">MTSREVASEGTGSQTSIETKSNTFFWWTRPGTSQEEVKLVRKLDLCLLTYCCLSFFCKDLDRNNVSNAYMSGMKEDLGLHGNELNWFTTYYQIGYIIGQIPSNILLTKISPRYYLPGAEFIWSLLVLFLYKVKSAEQIYVMRFFIGMVEATCWPGLHFMVGSWYRNHEINKRTGIFTASGIAATMFSGYIRSGIYTSMNGALGLAGWRWLFITDFVISLPLLVFGVVFIPNPITSKAKSWWMTYREKELAIERLATDKRAPLGKLDLTIFKRVLGRWRFWIMAILVAWFVPTGAKYFAFWIAGTIQATIPIVVSWTHEVCSRDAERAIVVASLNSIGVAQGTWWNQVFVKTTSAPRFKLGYRAGLAVAIVMTAWLPVVEFFDRRQKNKEALEEVVGDVNGNDGSSQGSLNHVEKGCVRTTGVEM</sequence>
<reference evidence="8 9" key="1">
    <citation type="journal article" date="2014" name="Genome Announc.">
        <title>Draft genome sequence of Sclerotinia borealis, a psychrophilic plant pathogenic fungus.</title>
        <authorList>
            <person name="Mardanov A.V."/>
            <person name="Beletsky A.V."/>
            <person name="Kadnikov V.V."/>
            <person name="Ignatov A.N."/>
            <person name="Ravin N.V."/>
        </authorList>
    </citation>
    <scope>NUCLEOTIDE SEQUENCE [LARGE SCALE GENOMIC DNA]</scope>
    <source>
        <strain evidence="9">F-4157</strain>
    </source>
</reference>
<protein>
    <submittedName>
        <fullName evidence="8">Pantothenate transporter</fullName>
    </submittedName>
</protein>
<keyword evidence="9" id="KW-1185">Reference proteome</keyword>
<evidence type="ECO:0000256" key="5">
    <source>
        <dbReference type="ARBA" id="ARBA00023136"/>
    </source>
</evidence>
<gene>
    <name evidence="8" type="ORF">SBOR_3425</name>
</gene>
<dbReference type="InterPro" id="IPR011701">
    <property type="entry name" value="MFS"/>
</dbReference>
<proteinExistence type="inferred from homology"/>
<dbReference type="OrthoDB" id="3639251at2759"/>
<feature type="transmembrane region" description="Helical" evidence="7">
    <location>
        <begin position="138"/>
        <end position="161"/>
    </location>
</feature>
<evidence type="ECO:0000256" key="3">
    <source>
        <dbReference type="ARBA" id="ARBA00022692"/>
    </source>
</evidence>
<dbReference type="EMBL" id="AYSA01000149">
    <property type="protein sequence ID" value="ESZ96150.1"/>
    <property type="molecule type" value="Genomic_DNA"/>
</dbReference>
<dbReference type="AlphaFoldDB" id="W9CNR9"/>
<comment type="caution">
    <text evidence="8">The sequence shown here is derived from an EMBL/GenBank/DDBJ whole genome shotgun (WGS) entry which is preliminary data.</text>
</comment>
<evidence type="ECO:0000313" key="8">
    <source>
        <dbReference type="EMBL" id="ESZ96150.1"/>
    </source>
</evidence>
<dbReference type="PANTHER" id="PTHR43791:SF39">
    <property type="entry name" value="TRANSPORTER LIZ1_SEO1, PUTATIVE (AFU_ORTHOLOGUE AFUA_3G00980)-RELATED"/>
    <property type="match status" value="1"/>
</dbReference>
<name>W9CNR9_SCLBF</name>
<dbReference type="Proteomes" id="UP000019487">
    <property type="component" value="Unassembled WGS sequence"/>
</dbReference>
<comment type="similarity">
    <text evidence="6">Belongs to the major facilitator superfamily. Allantoate permease family.</text>
</comment>
<feature type="transmembrane region" description="Helical" evidence="7">
    <location>
        <begin position="296"/>
        <end position="315"/>
    </location>
</feature>
<feature type="transmembrane region" description="Helical" evidence="7">
    <location>
        <begin position="359"/>
        <end position="378"/>
    </location>
</feature>
<evidence type="ECO:0000313" key="9">
    <source>
        <dbReference type="Proteomes" id="UP000019487"/>
    </source>
</evidence>
<keyword evidence="3 7" id="KW-0812">Transmembrane</keyword>
<dbReference type="HOGENOM" id="CLU_001265_4_2_1"/>
<dbReference type="GO" id="GO:0022857">
    <property type="term" value="F:transmembrane transporter activity"/>
    <property type="evidence" value="ECO:0007669"/>
    <property type="project" value="InterPro"/>
</dbReference>
<dbReference type="GO" id="GO:0016020">
    <property type="term" value="C:membrane"/>
    <property type="evidence" value="ECO:0007669"/>
    <property type="project" value="UniProtKB-SubCell"/>
</dbReference>